<organism evidence="2">
    <name type="scientific">Amphora coffeiformis</name>
    <dbReference type="NCBI Taxonomy" id="265554"/>
    <lineage>
        <taxon>Eukaryota</taxon>
        <taxon>Sar</taxon>
        <taxon>Stramenopiles</taxon>
        <taxon>Ochrophyta</taxon>
        <taxon>Bacillariophyta</taxon>
        <taxon>Bacillariophyceae</taxon>
        <taxon>Bacillariophycidae</taxon>
        <taxon>Thalassiophysales</taxon>
        <taxon>Catenulaceae</taxon>
        <taxon>Amphora</taxon>
    </lineage>
</organism>
<reference evidence="2" key="1">
    <citation type="submission" date="2021-01" db="EMBL/GenBank/DDBJ databases">
        <authorList>
            <person name="Corre E."/>
            <person name="Pelletier E."/>
            <person name="Niang G."/>
            <person name="Scheremetjew M."/>
            <person name="Finn R."/>
            <person name="Kale V."/>
            <person name="Holt S."/>
            <person name="Cochrane G."/>
            <person name="Meng A."/>
            <person name="Brown T."/>
            <person name="Cohen L."/>
        </authorList>
    </citation>
    <scope>NUCLEOTIDE SEQUENCE</scope>
    <source>
        <strain evidence="2">CCMP127</strain>
    </source>
</reference>
<dbReference type="AlphaFoldDB" id="A0A7S3LGU5"/>
<proteinExistence type="predicted"/>
<feature type="chain" id="PRO_5030533344" description="Transmembrane protein 231" evidence="1">
    <location>
        <begin position="23"/>
        <end position="161"/>
    </location>
</feature>
<name>A0A7S3LGU5_9STRA</name>
<protein>
    <recommendedName>
        <fullName evidence="3">Transmembrane protein 231</fullName>
    </recommendedName>
</protein>
<dbReference type="EMBL" id="HBIM01021449">
    <property type="protein sequence ID" value="CAE0419135.1"/>
    <property type="molecule type" value="Transcribed_RNA"/>
</dbReference>
<keyword evidence="1" id="KW-0732">Signal</keyword>
<accession>A0A7S3LGU5</accession>
<feature type="signal peptide" evidence="1">
    <location>
        <begin position="1"/>
        <end position="22"/>
    </location>
</feature>
<gene>
    <name evidence="2" type="ORF">ACOF00016_LOCUS15990</name>
</gene>
<sequence length="161" mass="18882">MFRRKSIDSKWILLMMPLMAMAFDSDWSIQPHQDSPRMELDNGFPDVVFRYDIPHLYPKKTVQVSLFQNDCELKTEDESLFFTSIFTERELEVEVRVVVDTVMESPFWTFQDDIIGTIDFCIRVDVLLESESVNFHETKITLNVDLSYGFNLVEYASTIDS</sequence>
<evidence type="ECO:0000256" key="1">
    <source>
        <dbReference type="SAM" id="SignalP"/>
    </source>
</evidence>
<evidence type="ECO:0000313" key="2">
    <source>
        <dbReference type="EMBL" id="CAE0419135.1"/>
    </source>
</evidence>
<evidence type="ECO:0008006" key="3">
    <source>
        <dbReference type="Google" id="ProtNLM"/>
    </source>
</evidence>